<dbReference type="PANTHER" id="PTHR37984">
    <property type="entry name" value="PROTEIN CBG26694"/>
    <property type="match status" value="1"/>
</dbReference>
<gene>
    <name evidence="5" type="ORF">V6N11_024707</name>
</gene>
<dbReference type="InterPro" id="IPR041588">
    <property type="entry name" value="Integrase_H2C2"/>
</dbReference>
<comment type="caution">
    <text evidence="5">The sequence shown here is derived from an EMBL/GenBank/DDBJ whole genome shotgun (WGS) entry which is preliminary data.</text>
</comment>
<feature type="domain" description="Reverse transcriptase/retrotransposon-derived protein RNase H-like" evidence="3">
    <location>
        <begin position="216"/>
        <end position="292"/>
    </location>
</feature>
<dbReference type="Proteomes" id="UP001396334">
    <property type="component" value="Unassembled WGS sequence"/>
</dbReference>
<evidence type="ECO:0008006" key="7">
    <source>
        <dbReference type="Google" id="ProtNLM"/>
    </source>
</evidence>
<evidence type="ECO:0000259" key="4">
    <source>
        <dbReference type="Pfam" id="PF17921"/>
    </source>
</evidence>
<dbReference type="InterPro" id="IPR041577">
    <property type="entry name" value="RT_RNaseH_2"/>
</dbReference>
<accession>A0ABR2QN27</accession>
<protein>
    <recommendedName>
        <fullName evidence="7">Reverse transcriptase/retrotransposon-derived protein RNase H-like domain-containing protein</fullName>
    </recommendedName>
</protein>
<evidence type="ECO:0000256" key="2">
    <source>
        <dbReference type="SAM" id="MobiDB-lite"/>
    </source>
</evidence>
<evidence type="ECO:0000256" key="1">
    <source>
        <dbReference type="ARBA" id="ARBA00023268"/>
    </source>
</evidence>
<evidence type="ECO:0000313" key="5">
    <source>
        <dbReference type="EMBL" id="KAK9002014.1"/>
    </source>
</evidence>
<proteinExistence type="predicted"/>
<evidence type="ECO:0000259" key="3">
    <source>
        <dbReference type="Pfam" id="PF17919"/>
    </source>
</evidence>
<keyword evidence="1" id="KW-0511">Multifunctional enzyme</keyword>
<sequence length="387" mass="43050">MVRPRISVRGGGQAPEHLDEVEIERGNEETLPPPPLISGEAYEGGVGPQAGVEPQVAQGPAVSGMTPLIQATVRAFQTAMAGVQGAARPQSGGNGLSSESFCHLGGVEFRGLAPERSKAGLESHHSHTRADGGDAYVGWTMVISGLDGDEITWEFFQLAYRKKYLGTRYENEEKREFVALVQGSMSMQLIGHISNHAYMCSHLRITTRKLMEDEGEALITAPVLVRPVPGKEVVMYSDASYVGLGWILMQEGRVVAYASRQLKTREKNYPTHNIELAAVVFAMKKWGHYLYAELQVKPTLIQLIREKQLQDRAMAAYVQDIAEGKPTNFRFRGSTKMYRDLKDEYYWVGLKKDVAEFVSKCMVCQRVKAEHQLPSGLLQPLKIPKWK</sequence>
<feature type="domain" description="Integrase zinc-binding" evidence="4">
    <location>
        <begin position="333"/>
        <end position="369"/>
    </location>
</feature>
<feature type="region of interest" description="Disordered" evidence="2">
    <location>
        <begin position="26"/>
        <end position="59"/>
    </location>
</feature>
<name>A0ABR2QN27_9ROSI</name>
<dbReference type="InterPro" id="IPR043502">
    <property type="entry name" value="DNA/RNA_pol_sf"/>
</dbReference>
<dbReference type="Pfam" id="PF17919">
    <property type="entry name" value="RT_RNaseH_2"/>
    <property type="match status" value="1"/>
</dbReference>
<dbReference type="Gene3D" id="1.10.340.70">
    <property type="match status" value="1"/>
</dbReference>
<dbReference type="InterPro" id="IPR050951">
    <property type="entry name" value="Retrovirus_Pol_polyprotein"/>
</dbReference>
<organism evidence="5 6">
    <name type="scientific">Hibiscus sabdariffa</name>
    <name type="common">roselle</name>
    <dbReference type="NCBI Taxonomy" id="183260"/>
    <lineage>
        <taxon>Eukaryota</taxon>
        <taxon>Viridiplantae</taxon>
        <taxon>Streptophyta</taxon>
        <taxon>Embryophyta</taxon>
        <taxon>Tracheophyta</taxon>
        <taxon>Spermatophyta</taxon>
        <taxon>Magnoliopsida</taxon>
        <taxon>eudicotyledons</taxon>
        <taxon>Gunneridae</taxon>
        <taxon>Pentapetalae</taxon>
        <taxon>rosids</taxon>
        <taxon>malvids</taxon>
        <taxon>Malvales</taxon>
        <taxon>Malvaceae</taxon>
        <taxon>Malvoideae</taxon>
        <taxon>Hibiscus</taxon>
    </lineage>
</organism>
<keyword evidence="6" id="KW-1185">Reference proteome</keyword>
<evidence type="ECO:0000313" key="6">
    <source>
        <dbReference type="Proteomes" id="UP001396334"/>
    </source>
</evidence>
<reference evidence="5 6" key="1">
    <citation type="journal article" date="2024" name="G3 (Bethesda)">
        <title>Genome assembly of Hibiscus sabdariffa L. provides insights into metabolisms of medicinal natural products.</title>
        <authorList>
            <person name="Kim T."/>
        </authorList>
    </citation>
    <scope>NUCLEOTIDE SEQUENCE [LARGE SCALE GENOMIC DNA]</scope>
    <source>
        <strain evidence="5">TK-2024</strain>
        <tissue evidence="5">Old leaves</tissue>
    </source>
</reference>
<dbReference type="PANTHER" id="PTHR37984:SF5">
    <property type="entry name" value="PROTEIN NYNRIN-LIKE"/>
    <property type="match status" value="1"/>
</dbReference>
<dbReference type="SUPFAM" id="SSF56672">
    <property type="entry name" value="DNA/RNA polymerases"/>
    <property type="match status" value="1"/>
</dbReference>
<dbReference type="Pfam" id="PF17921">
    <property type="entry name" value="Integrase_H2C2"/>
    <property type="match status" value="1"/>
</dbReference>
<dbReference type="EMBL" id="JBBPBN010000035">
    <property type="protein sequence ID" value="KAK9002014.1"/>
    <property type="molecule type" value="Genomic_DNA"/>
</dbReference>